<name>A0A5J4KA67_9CHLR</name>
<dbReference type="InterPro" id="IPR046492">
    <property type="entry name" value="DUF6585"/>
</dbReference>
<sequence length="142" mass="16951">MIAVGDSFVDYKETRRLYKLEFQDGKKIIFDLHLVRMQELLDLLDKQIRNHLLPQVIAAFEQGDTVTFGDLRLNREEVSWKDKSLFWFEIRAFTLRDTSLIIEKIDKKRVYWDLVAMPNIGLFQGLKDYIFQRYQGITELES</sequence>
<comment type="caution">
    <text evidence="1">The sequence shown here is derived from an EMBL/GenBank/DDBJ whole genome shotgun (WGS) entry which is preliminary data.</text>
</comment>
<accession>A0A5J4KA67</accession>
<organism evidence="1 2">
    <name type="scientific">Thermogemmatispora aurantia</name>
    <dbReference type="NCBI Taxonomy" id="2045279"/>
    <lineage>
        <taxon>Bacteria</taxon>
        <taxon>Bacillati</taxon>
        <taxon>Chloroflexota</taxon>
        <taxon>Ktedonobacteria</taxon>
        <taxon>Thermogemmatisporales</taxon>
        <taxon>Thermogemmatisporaceae</taxon>
        <taxon>Thermogemmatispora</taxon>
    </lineage>
</organism>
<protein>
    <submittedName>
        <fullName evidence="1">Uncharacterized protein</fullName>
    </submittedName>
</protein>
<dbReference type="Proteomes" id="UP000334820">
    <property type="component" value="Unassembled WGS sequence"/>
</dbReference>
<proteinExistence type="predicted"/>
<gene>
    <name evidence="1" type="ORF">KTAU_26090</name>
</gene>
<dbReference type="AlphaFoldDB" id="A0A5J4KA67"/>
<evidence type="ECO:0000313" key="2">
    <source>
        <dbReference type="Proteomes" id="UP000334820"/>
    </source>
</evidence>
<evidence type="ECO:0000313" key="1">
    <source>
        <dbReference type="EMBL" id="GER83972.1"/>
    </source>
</evidence>
<reference evidence="1 2" key="1">
    <citation type="journal article" date="2019" name="Int. J. Syst. Evol. Microbiol.">
        <title>Thermogemmatispora aurantia sp. nov. and Thermogemmatispora argillosa sp. nov., within the class Ktedonobacteria, and emended description of the genus Thermogemmatispora.</title>
        <authorList>
            <person name="Zheng Y."/>
            <person name="Wang C.M."/>
            <person name="Sakai Y."/>
            <person name="Abe K."/>
            <person name="Yokota A."/>
            <person name="Yabe S."/>
        </authorList>
    </citation>
    <scope>NUCLEOTIDE SEQUENCE [LARGE SCALE GENOMIC DNA]</scope>
    <source>
        <strain evidence="1 2">A1-2</strain>
    </source>
</reference>
<dbReference type="Pfam" id="PF20226">
    <property type="entry name" value="DUF6585"/>
    <property type="match status" value="1"/>
</dbReference>
<keyword evidence="2" id="KW-1185">Reference proteome</keyword>
<dbReference type="EMBL" id="BKZV01000003">
    <property type="protein sequence ID" value="GER83972.1"/>
    <property type="molecule type" value="Genomic_DNA"/>
</dbReference>